<dbReference type="Proteomes" id="UP000824049">
    <property type="component" value="Unassembled WGS sequence"/>
</dbReference>
<evidence type="ECO:0000256" key="3">
    <source>
        <dbReference type="ARBA" id="ARBA00022741"/>
    </source>
</evidence>
<reference evidence="7" key="2">
    <citation type="submission" date="2021-04" db="EMBL/GenBank/DDBJ databases">
        <authorList>
            <person name="Gilroy R."/>
        </authorList>
    </citation>
    <scope>NUCLEOTIDE SEQUENCE</scope>
    <source>
        <strain evidence="7">CHK179-28034</strain>
    </source>
</reference>
<feature type="domain" description="Aminoglycoside phosphotransferase" evidence="6">
    <location>
        <begin position="218"/>
        <end position="267"/>
    </location>
</feature>
<reference evidence="7" key="1">
    <citation type="journal article" date="2021" name="PeerJ">
        <title>Extensive microbial diversity within the chicken gut microbiome revealed by metagenomics and culture.</title>
        <authorList>
            <person name="Gilroy R."/>
            <person name="Ravi A."/>
            <person name="Getino M."/>
            <person name="Pursley I."/>
            <person name="Horton D.L."/>
            <person name="Alikhan N.F."/>
            <person name="Baker D."/>
            <person name="Gharbi K."/>
            <person name="Hall N."/>
            <person name="Watson M."/>
            <person name="Adriaenssens E.M."/>
            <person name="Foster-Nyarko E."/>
            <person name="Jarju S."/>
            <person name="Secka A."/>
            <person name="Antonio M."/>
            <person name="Oren A."/>
            <person name="Chaudhuri R.R."/>
            <person name="La Ragione R."/>
            <person name="Hildebrand F."/>
            <person name="Pallen M.J."/>
        </authorList>
    </citation>
    <scope>NUCLEOTIDE SEQUENCE</scope>
    <source>
        <strain evidence="7">CHK179-28034</strain>
    </source>
</reference>
<dbReference type="AlphaFoldDB" id="A0A9D2EIG4"/>
<protein>
    <submittedName>
        <fullName evidence="7">Phosphotransferase</fullName>
    </submittedName>
</protein>
<comment type="similarity">
    <text evidence="1">Belongs to the methylthioribose kinase family.</text>
</comment>
<comment type="caution">
    <text evidence="7">The sequence shown here is derived from an EMBL/GenBank/DDBJ whole genome shotgun (WGS) entry which is preliminary data.</text>
</comment>
<evidence type="ECO:0000259" key="6">
    <source>
        <dbReference type="Pfam" id="PF01636"/>
    </source>
</evidence>
<dbReference type="GO" id="GO:0016301">
    <property type="term" value="F:kinase activity"/>
    <property type="evidence" value="ECO:0007669"/>
    <property type="project" value="UniProtKB-KW"/>
</dbReference>
<evidence type="ECO:0000313" key="8">
    <source>
        <dbReference type="Proteomes" id="UP000824049"/>
    </source>
</evidence>
<keyword evidence="2" id="KW-0808">Transferase</keyword>
<dbReference type="InterPro" id="IPR002575">
    <property type="entry name" value="Aminoglycoside_PTrfase"/>
</dbReference>
<accession>A0A9D2EIG4</accession>
<keyword evidence="3" id="KW-0547">Nucleotide-binding</keyword>
<organism evidence="7 8">
    <name type="scientific">Candidatus Anaerobutyricum stercoris</name>
    <dbReference type="NCBI Taxonomy" id="2838457"/>
    <lineage>
        <taxon>Bacteria</taxon>
        <taxon>Bacillati</taxon>
        <taxon>Bacillota</taxon>
        <taxon>Clostridia</taxon>
        <taxon>Lachnospirales</taxon>
        <taxon>Lachnospiraceae</taxon>
        <taxon>Anaerobutyricum</taxon>
    </lineage>
</organism>
<dbReference type="SUPFAM" id="SSF56112">
    <property type="entry name" value="Protein kinase-like (PK-like)"/>
    <property type="match status" value="1"/>
</dbReference>
<sequence length="409" mass="48090">MLTITKENIIPYLKEHMPDFDDSGSVTVSQVGDGTPEEDGDGYVNYIFRIHTDKGNYVLKQGRELARTGQDPIALYRNKLEYDSMRIRYAIVPEYTPFLKFQDKENNLFVMEDVSNLRIVRFQLNKNRMFPDLGRKCGECMAKTEFYTSEYFLSRDEYRRLQTKFANTEMRKIMEDGAFMDIFKTEVERGLGEEFNNFARGIMYDPRFETERFKLRRNFMSHADALIHADLHTSNIFASEDAMKVIDMEFSFMGPFGYDLGYLTGNLVSQYCAACFKPFPSEAERREFKAYLLATIKSLFESYFKTFTECWNQDAKERYQGAGGLCHSILDEVMQDAPGYAVIVNWFRCTGEIEYPDFDVIENLEDKRHAQTLSLMIDWQLMFQRYQFMSVDDLIDTVLYVEEEYRKTL</sequence>
<gene>
    <name evidence="7" type="ORF">H9968_00280</name>
</gene>
<evidence type="ECO:0000256" key="2">
    <source>
        <dbReference type="ARBA" id="ARBA00022679"/>
    </source>
</evidence>
<name>A0A9D2EIG4_9FIRM</name>
<evidence type="ECO:0000313" key="7">
    <source>
        <dbReference type="EMBL" id="HIZ38353.1"/>
    </source>
</evidence>
<dbReference type="Gene3D" id="3.30.200.20">
    <property type="entry name" value="Phosphorylase Kinase, domain 1"/>
    <property type="match status" value="1"/>
</dbReference>
<keyword evidence="4" id="KW-0418">Kinase</keyword>
<evidence type="ECO:0000256" key="5">
    <source>
        <dbReference type="ARBA" id="ARBA00022840"/>
    </source>
</evidence>
<keyword evidence="5" id="KW-0067">ATP-binding</keyword>
<dbReference type="PANTHER" id="PTHR34273">
    <property type="entry name" value="METHYLTHIORIBOSE KINASE"/>
    <property type="match status" value="1"/>
</dbReference>
<evidence type="ECO:0000256" key="4">
    <source>
        <dbReference type="ARBA" id="ARBA00022777"/>
    </source>
</evidence>
<evidence type="ECO:0000256" key="1">
    <source>
        <dbReference type="ARBA" id="ARBA00010165"/>
    </source>
</evidence>
<dbReference type="InterPro" id="IPR011009">
    <property type="entry name" value="Kinase-like_dom_sf"/>
</dbReference>
<dbReference type="GO" id="GO:0005524">
    <property type="term" value="F:ATP binding"/>
    <property type="evidence" value="ECO:0007669"/>
    <property type="project" value="UniProtKB-KW"/>
</dbReference>
<dbReference type="PANTHER" id="PTHR34273:SF2">
    <property type="entry name" value="METHYLTHIORIBOSE KINASE"/>
    <property type="match status" value="1"/>
</dbReference>
<dbReference type="EMBL" id="DXBR01000002">
    <property type="protein sequence ID" value="HIZ38353.1"/>
    <property type="molecule type" value="Genomic_DNA"/>
</dbReference>
<proteinExistence type="inferred from homology"/>
<dbReference type="Pfam" id="PF01636">
    <property type="entry name" value="APH"/>
    <property type="match status" value="1"/>
</dbReference>
<dbReference type="Gene3D" id="3.90.1200.10">
    <property type="match status" value="1"/>
</dbReference>